<reference evidence="1 2" key="1">
    <citation type="submission" date="2021-01" db="EMBL/GenBank/DDBJ databases">
        <title>Genomic Encyclopedia of Type Strains, Phase IV (KMG-IV): sequencing the most valuable type-strain genomes for metagenomic binning, comparative biology and taxonomic classification.</title>
        <authorList>
            <person name="Goeker M."/>
        </authorList>
    </citation>
    <scope>NUCLEOTIDE SEQUENCE [LARGE SCALE GENOMIC DNA]</scope>
    <source>
        <strain evidence="1 2">DSM 103394</strain>
    </source>
</reference>
<name>A0ABS4CUJ6_9BACI</name>
<proteinExistence type="predicted"/>
<sequence>MENHQIQNRSLQQFDGSIKERSINEIQSNLSSSVNRSGNSDVDVNVNIQVDTMPIALSLLCLSFANKQLSRQEFETAIKELEKVTRRYKKPEEKIKELSKVKLFNENRSNRIWGG</sequence>
<dbReference type="RefSeq" id="WP_053603466.1">
    <property type="nucleotide sequence ID" value="NZ_JAFDST010000001.1"/>
</dbReference>
<comment type="caution">
    <text evidence="1">The sequence shown here is derived from an EMBL/GenBank/DDBJ whole genome shotgun (WGS) entry which is preliminary data.</text>
</comment>
<protein>
    <submittedName>
        <fullName evidence="1">Uncharacterized protein</fullName>
    </submittedName>
</protein>
<accession>A0ABS4CUJ6</accession>
<evidence type="ECO:0000313" key="1">
    <source>
        <dbReference type="EMBL" id="MBP1080759.1"/>
    </source>
</evidence>
<dbReference type="EMBL" id="JAFDST010000001">
    <property type="protein sequence ID" value="MBP1080759.1"/>
    <property type="molecule type" value="Genomic_DNA"/>
</dbReference>
<dbReference type="Proteomes" id="UP000674416">
    <property type="component" value="Unassembled WGS sequence"/>
</dbReference>
<evidence type="ECO:0000313" key="2">
    <source>
        <dbReference type="Proteomes" id="UP000674416"/>
    </source>
</evidence>
<gene>
    <name evidence="1" type="ORF">JOC74_001247</name>
</gene>
<keyword evidence="2" id="KW-1185">Reference proteome</keyword>
<organism evidence="1 2">
    <name type="scientific">Bacillus capparidis</name>
    <dbReference type="NCBI Taxonomy" id="1840411"/>
    <lineage>
        <taxon>Bacteria</taxon>
        <taxon>Bacillati</taxon>
        <taxon>Bacillota</taxon>
        <taxon>Bacilli</taxon>
        <taxon>Bacillales</taxon>
        <taxon>Bacillaceae</taxon>
        <taxon>Bacillus</taxon>
    </lineage>
</organism>